<feature type="domain" description="Phage tail tape measure protein" evidence="3">
    <location>
        <begin position="6"/>
        <end position="126"/>
    </location>
</feature>
<protein>
    <submittedName>
        <fullName evidence="4">Phage-related minor tail protein</fullName>
    </submittedName>
</protein>
<evidence type="ECO:0000313" key="5">
    <source>
        <dbReference type="Proteomes" id="UP000255529"/>
    </source>
</evidence>
<evidence type="ECO:0000256" key="1">
    <source>
        <dbReference type="SAM" id="MobiDB-lite"/>
    </source>
</evidence>
<feature type="transmembrane region" description="Helical" evidence="2">
    <location>
        <begin position="246"/>
        <end position="265"/>
    </location>
</feature>
<reference evidence="4 5" key="1">
    <citation type="submission" date="2018-06" db="EMBL/GenBank/DDBJ databases">
        <authorList>
            <consortium name="Pathogen Informatics"/>
            <person name="Doyle S."/>
        </authorList>
    </citation>
    <scope>NUCLEOTIDE SEQUENCE [LARGE SCALE GENOMIC DNA]</scope>
    <source>
        <strain evidence="4 5">NCTC11544</strain>
    </source>
</reference>
<dbReference type="Pfam" id="PF10145">
    <property type="entry name" value="PhageMin_Tail"/>
    <property type="match status" value="1"/>
</dbReference>
<dbReference type="EMBL" id="UGYN01000002">
    <property type="protein sequence ID" value="SUI76736.1"/>
    <property type="molecule type" value="Genomic_DNA"/>
</dbReference>
<keyword evidence="2" id="KW-0812">Transmembrane</keyword>
<dbReference type="InterPro" id="IPR010090">
    <property type="entry name" value="Phage_tape_meas"/>
</dbReference>
<dbReference type="Proteomes" id="UP000255529">
    <property type="component" value="Unassembled WGS sequence"/>
</dbReference>
<feature type="transmembrane region" description="Helical" evidence="2">
    <location>
        <begin position="218"/>
        <end position="240"/>
    </location>
</feature>
<name>A0A380A9T1_9GAMM</name>
<proteinExistence type="predicted"/>
<feature type="region of interest" description="Disordered" evidence="1">
    <location>
        <begin position="371"/>
        <end position="418"/>
    </location>
</feature>
<organism evidence="4 5">
    <name type="scientific">Serratia quinivorans</name>
    <dbReference type="NCBI Taxonomy" id="137545"/>
    <lineage>
        <taxon>Bacteria</taxon>
        <taxon>Pseudomonadati</taxon>
        <taxon>Pseudomonadota</taxon>
        <taxon>Gammaproteobacteria</taxon>
        <taxon>Enterobacterales</taxon>
        <taxon>Yersiniaceae</taxon>
        <taxon>Serratia</taxon>
    </lineage>
</organism>
<accession>A0A380A9T1</accession>
<feature type="compositionally biased region" description="Polar residues" evidence="1">
    <location>
        <begin position="381"/>
        <end position="394"/>
    </location>
</feature>
<keyword evidence="2" id="KW-0472">Membrane</keyword>
<evidence type="ECO:0000313" key="4">
    <source>
        <dbReference type="EMBL" id="SUI76736.1"/>
    </source>
</evidence>
<evidence type="ECO:0000259" key="3">
    <source>
        <dbReference type="Pfam" id="PF10145"/>
    </source>
</evidence>
<evidence type="ECO:0000256" key="2">
    <source>
        <dbReference type="SAM" id="Phobius"/>
    </source>
</evidence>
<sequence length="451" mass="48683">MGKVQFAEKLADQGAYMVKTFGMDMATVQDMLVGSKGEGSNYGIGMEEQFAVLGELNRTMGSEGAGAYEQFLKTAQAGAQSLGLSFTDATGKMMSMPDMLEKLQGKYGKTIEGNIKAQAALDKAFGEGANVIKQLYDNVGDLRKNMDAMGNAQGMKHATEMAEKMADPWQRLVALWNAINTTIGRTLLPVLNPVLAKITAIGERFAKWADMFPNISRWIGYIVLGLLSLAAVGAVITVLAGLFSLLTSPILLVIVALGALAWAVYDQYQYWSWAFSEIGKDLTALWGQIVGVWDSVTAYFSGVWASLTLGWQMVVNFFTGLSPLAAFKGFATAITNVFSGLWDYLKSAFNGTYNWIVGKLNHLPGVNIALKDDTPPGAQGPAQNDGPSTPQVLTGGQAKTVGQGGIGRQLSQANNNNSKKIENNQNIGRMEFNVTTPLSPQQLQEYQEMYG</sequence>
<gene>
    <name evidence="4" type="ORF">NCTC11544_03869</name>
</gene>
<keyword evidence="2" id="KW-1133">Transmembrane helix</keyword>
<dbReference type="NCBIfam" id="TIGR01760">
    <property type="entry name" value="tape_meas_TP901"/>
    <property type="match status" value="1"/>
</dbReference>
<dbReference type="AlphaFoldDB" id="A0A380A9T1"/>